<accession>A0A2S2R2U0</accession>
<evidence type="ECO:0000259" key="1">
    <source>
        <dbReference type="Pfam" id="PF05699"/>
    </source>
</evidence>
<dbReference type="GO" id="GO:0046983">
    <property type="term" value="F:protein dimerization activity"/>
    <property type="evidence" value="ECO:0007669"/>
    <property type="project" value="InterPro"/>
</dbReference>
<evidence type="ECO:0000313" key="2">
    <source>
        <dbReference type="EMBL" id="MBY84253.1"/>
    </source>
</evidence>
<protein>
    <recommendedName>
        <fullName evidence="1">HAT C-terminal dimerisation domain-containing protein</fullName>
    </recommendedName>
</protein>
<gene>
    <name evidence="2" type="ORF">g.154305</name>
</gene>
<feature type="domain" description="HAT C-terminal dimerisation" evidence="1">
    <location>
        <begin position="7"/>
        <end position="75"/>
    </location>
</feature>
<dbReference type="PANTHER" id="PTHR46289:SF14">
    <property type="entry name" value="DUF4371 DOMAIN-CONTAINING PROTEIN"/>
    <property type="match status" value="1"/>
</dbReference>
<dbReference type="InterPro" id="IPR008906">
    <property type="entry name" value="HATC_C_dom"/>
</dbReference>
<dbReference type="OrthoDB" id="6596990at2759"/>
<organism evidence="2">
    <name type="scientific">Sipha flava</name>
    <name type="common">yellow sugarcane aphid</name>
    <dbReference type="NCBI Taxonomy" id="143950"/>
    <lineage>
        <taxon>Eukaryota</taxon>
        <taxon>Metazoa</taxon>
        <taxon>Ecdysozoa</taxon>
        <taxon>Arthropoda</taxon>
        <taxon>Hexapoda</taxon>
        <taxon>Insecta</taxon>
        <taxon>Pterygota</taxon>
        <taxon>Neoptera</taxon>
        <taxon>Paraneoptera</taxon>
        <taxon>Hemiptera</taxon>
        <taxon>Sternorrhyncha</taxon>
        <taxon>Aphidomorpha</taxon>
        <taxon>Aphidoidea</taxon>
        <taxon>Aphididae</taxon>
        <taxon>Sipha</taxon>
    </lineage>
</organism>
<name>A0A2S2R2U0_9HEMI</name>
<proteinExistence type="predicted"/>
<reference evidence="2" key="1">
    <citation type="submission" date="2018-04" db="EMBL/GenBank/DDBJ databases">
        <title>Transcriptome assembly of Sipha flava.</title>
        <authorList>
            <person name="Scully E.D."/>
            <person name="Geib S.M."/>
            <person name="Palmer N.A."/>
            <person name="Koch K."/>
            <person name="Bradshaw J."/>
            <person name="Heng-Moss T."/>
            <person name="Sarath G."/>
        </authorList>
    </citation>
    <scope>NUCLEOTIDE SEQUENCE</scope>
</reference>
<dbReference type="InterPro" id="IPR052958">
    <property type="entry name" value="IFN-induced_PKR_regulator"/>
</dbReference>
<dbReference type="Pfam" id="PF05699">
    <property type="entry name" value="Dimer_Tnp_hAT"/>
    <property type="match status" value="1"/>
</dbReference>
<dbReference type="AlphaFoldDB" id="A0A2S2R2U0"/>
<dbReference type="PANTHER" id="PTHR46289">
    <property type="entry name" value="52 KDA REPRESSOR OF THE INHIBITOR OF THE PROTEIN KINASE-LIKE PROTEIN-RELATED"/>
    <property type="match status" value="1"/>
</dbReference>
<dbReference type="EMBL" id="GGMS01015050">
    <property type="protein sequence ID" value="MBY84253.1"/>
    <property type="molecule type" value="Transcribed_RNA"/>
</dbReference>
<sequence>MAKKHCKNMDLIDLLEHSKIYFPDIIIALEIFQSLPATNCAAEKSFSTLRRVKTWLRSTMGEDRLNSLCMLSVHRERVDIRKEKFNVQLIIRFAIEQPRRLQFLFN</sequence>